<evidence type="ECO:0000256" key="2">
    <source>
        <dbReference type="ARBA" id="ARBA00023015"/>
    </source>
</evidence>
<keyword evidence="3" id="KW-0804">Transcription</keyword>
<dbReference type="PROSITE" id="PS51062">
    <property type="entry name" value="RUNT"/>
    <property type="match status" value="1"/>
</dbReference>
<dbReference type="AlphaFoldDB" id="A0A1I8F0D7"/>
<evidence type="ECO:0000256" key="4">
    <source>
        <dbReference type="ARBA" id="ARBA00023242"/>
    </source>
</evidence>
<dbReference type="GO" id="GO:0000981">
    <property type="term" value="F:DNA-binding transcription factor activity, RNA polymerase II-specific"/>
    <property type="evidence" value="ECO:0007669"/>
    <property type="project" value="TreeGrafter"/>
</dbReference>
<keyword evidence="2" id="KW-0805">Transcription regulation</keyword>
<feature type="domain" description="Runt" evidence="6">
    <location>
        <begin position="24"/>
        <end position="152"/>
    </location>
</feature>
<dbReference type="PRINTS" id="PR00967">
    <property type="entry name" value="ONCOGENEAML1"/>
</dbReference>
<evidence type="ECO:0000256" key="3">
    <source>
        <dbReference type="ARBA" id="ARBA00023163"/>
    </source>
</evidence>
<dbReference type="PANTHER" id="PTHR11950">
    <property type="entry name" value="RUNT RELATED"/>
    <property type="match status" value="1"/>
</dbReference>
<evidence type="ECO:0000313" key="7">
    <source>
        <dbReference type="WBParaSite" id="maker-PairedContig_888-snap-gene-0.9-mRNA-1"/>
    </source>
</evidence>
<organism evidence="7">
    <name type="scientific">Wuchereria bancrofti</name>
    <dbReference type="NCBI Taxonomy" id="6293"/>
    <lineage>
        <taxon>Eukaryota</taxon>
        <taxon>Metazoa</taxon>
        <taxon>Ecdysozoa</taxon>
        <taxon>Nematoda</taxon>
        <taxon>Chromadorea</taxon>
        <taxon>Rhabditida</taxon>
        <taxon>Spirurina</taxon>
        <taxon>Spiruromorpha</taxon>
        <taxon>Filarioidea</taxon>
        <taxon>Onchocercidae</taxon>
        <taxon>Wuchereria</taxon>
    </lineage>
</organism>
<evidence type="ECO:0000259" key="6">
    <source>
        <dbReference type="PROSITE" id="PS51062"/>
    </source>
</evidence>
<keyword evidence="4" id="KW-0539">Nucleus</keyword>
<evidence type="ECO:0000256" key="5">
    <source>
        <dbReference type="SAM" id="MobiDB-lite"/>
    </source>
</evidence>
<feature type="compositionally biased region" description="Polar residues" evidence="5">
    <location>
        <begin position="159"/>
        <end position="168"/>
    </location>
</feature>
<dbReference type="GO" id="GO:0005634">
    <property type="term" value="C:nucleus"/>
    <property type="evidence" value="ECO:0007669"/>
    <property type="project" value="UniProtKB-SubCell"/>
</dbReference>
<dbReference type="STRING" id="6293.A0A1I8F0D7"/>
<dbReference type="WBParaSite" id="maker-PairedContig_888-snap-gene-0.9-mRNA-1">
    <property type="protein sequence ID" value="maker-PairedContig_888-snap-gene-0.9-mRNA-1"/>
    <property type="gene ID" value="maker-PairedContig_888-snap-gene-0.9"/>
</dbReference>
<dbReference type="InterPro" id="IPR000040">
    <property type="entry name" value="AML1_Runt"/>
</dbReference>
<dbReference type="Pfam" id="PF00853">
    <property type="entry name" value="Runt"/>
    <property type="match status" value="1"/>
</dbReference>
<sequence length="286" mass="31352">MSVKILKNLIMDTNDYEKTLIGLEEALAAITTTTKLLPTGCPNVICTALPNHWRSNKSLPLPFTVFALGPVPDGTLVTVAAGNEENCCADLRNNRTHMNGQIARFNDLRFVGKSGRGKNFHLTITIDTKPAQIAIVGKAIKVTVDGPRDSRTNKRTALTRRTSASISSDDCPVTSKIRRRISTATIPRPIPTLMPSVPVFPSLFNPFPFIPNAPLPAPVALNFPHSPLLNPNTAGIVRQPIPSFVTPLPAVLTQRIRQLPQSQEQSIATRTRRKATKIWKPYDIKS</sequence>
<dbReference type="InterPro" id="IPR012346">
    <property type="entry name" value="p53/RUNT-type_TF_DNA-bd_sf"/>
</dbReference>
<dbReference type="GO" id="GO:0000978">
    <property type="term" value="F:RNA polymerase II cis-regulatory region sequence-specific DNA binding"/>
    <property type="evidence" value="ECO:0007669"/>
    <property type="project" value="TreeGrafter"/>
</dbReference>
<dbReference type="GO" id="GO:0005524">
    <property type="term" value="F:ATP binding"/>
    <property type="evidence" value="ECO:0007669"/>
    <property type="project" value="InterPro"/>
</dbReference>
<dbReference type="PANTHER" id="PTHR11950:SF31">
    <property type="entry name" value="SEGMENTATION PROTEIN RUNT"/>
    <property type="match status" value="1"/>
</dbReference>
<comment type="subcellular location">
    <subcellularLocation>
        <location evidence="1">Nucleus</location>
    </subcellularLocation>
</comment>
<dbReference type="Gene3D" id="2.60.40.720">
    <property type="match status" value="1"/>
</dbReference>
<name>A0A1I8F0D7_WUCBA</name>
<reference evidence="7" key="1">
    <citation type="submission" date="2016-11" db="UniProtKB">
        <authorList>
            <consortium name="WormBaseParasite"/>
        </authorList>
    </citation>
    <scope>IDENTIFICATION</scope>
    <source>
        <strain evidence="7">pt0022</strain>
    </source>
</reference>
<dbReference type="SUPFAM" id="SSF49417">
    <property type="entry name" value="p53-like transcription factors"/>
    <property type="match status" value="1"/>
</dbReference>
<proteinExistence type="predicted"/>
<dbReference type="InterPro" id="IPR008967">
    <property type="entry name" value="p53-like_TF_DNA-bd_sf"/>
</dbReference>
<dbReference type="InterPro" id="IPR013524">
    <property type="entry name" value="Runt_dom"/>
</dbReference>
<accession>A0A1I8F0D7</accession>
<feature type="region of interest" description="Disordered" evidence="5">
    <location>
        <begin position="147"/>
        <end position="170"/>
    </location>
</feature>
<protein>
    <submittedName>
        <fullName evidence="7">Runt</fullName>
    </submittedName>
</protein>
<evidence type="ECO:0000256" key="1">
    <source>
        <dbReference type="ARBA" id="ARBA00004123"/>
    </source>
</evidence>